<dbReference type="InterPro" id="IPR005719">
    <property type="entry name" value="Dihydroorotate_DH_2"/>
</dbReference>
<evidence type="ECO:0000256" key="7">
    <source>
        <dbReference type="ARBA" id="ARBA00018366"/>
    </source>
</evidence>
<evidence type="ECO:0000313" key="17">
    <source>
        <dbReference type="Proteomes" id="UP001526430"/>
    </source>
</evidence>
<comment type="catalytic activity">
    <reaction evidence="13">
        <text>(S)-dihydroorotate + a quinone = orotate + a quinol</text>
        <dbReference type="Rhea" id="RHEA:30187"/>
        <dbReference type="ChEBI" id="CHEBI:24646"/>
        <dbReference type="ChEBI" id="CHEBI:30839"/>
        <dbReference type="ChEBI" id="CHEBI:30864"/>
        <dbReference type="ChEBI" id="CHEBI:132124"/>
        <dbReference type="EC" id="1.3.5.2"/>
    </reaction>
</comment>
<gene>
    <name evidence="16" type="ORF">OF850_09085</name>
</gene>
<comment type="cofactor">
    <cofactor evidence="1">
        <name>FMN</name>
        <dbReference type="ChEBI" id="CHEBI:58210"/>
    </cofactor>
</comment>
<comment type="function">
    <text evidence="2">Catalyzes the conversion of dihydroorotate to orotate with quinone as electron acceptor.</text>
</comment>
<dbReference type="NCBIfam" id="TIGR01036">
    <property type="entry name" value="pyrD_sub2"/>
    <property type="match status" value="1"/>
</dbReference>
<comment type="pathway">
    <text evidence="4">Pyrimidine metabolism; UMP biosynthesis via de novo pathway; orotate from (S)-dihydroorotate (quinone route): step 1/1.</text>
</comment>
<dbReference type="SUPFAM" id="SSF51395">
    <property type="entry name" value="FMN-linked oxidoreductases"/>
    <property type="match status" value="1"/>
</dbReference>
<accession>A0ABT3NUD9</accession>
<feature type="domain" description="Dihydroorotate dehydrogenase catalytic" evidence="15">
    <location>
        <begin position="45"/>
        <end position="332"/>
    </location>
</feature>
<dbReference type="NCBIfam" id="NF003652">
    <property type="entry name" value="PRK05286.2-5"/>
    <property type="match status" value="1"/>
</dbReference>
<dbReference type="CDD" id="cd04738">
    <property type="entry name" value="DHOD_2_like"/>
    <property type="match status" value="1"/>
</dbReference>
<evidence type="ECO:0000313" key="16">
    <source>
        <dbReference type="EMBL" id="MCW8085776.1"/>
    </source>
</evidence>
<evidence type="ECO:0000256" key="3">
    <source>
        <dbReference type="ARBA" id="ARBA00004370"/>
    </source>
</evidence>
<keyword evidence="12" id="KW-0472">Membrane</keyword>
<evidence type="ECO:0000256" key="11">
    <source>
        <dbReference type="ARBA" id="ARBA00023002"/>
    </source>
</evidence>
<evidence type="ECO:0000256" key="5">
    <source>
        <dbReference type="ARBA" id="ARBA00005359"/>
    </source>
</evidence>
<evidence type="ECO:0000256" key="8">
    <source>
        <dbReference type="ARBA" id="ARBA00022630"/>
    </source>
</evidence>
<dbReference type="InterPro" id="IPR012135">
    <property type="entry name" value="Dihydroorotate_DH_1_2"/>
</dbReference>
<dbReference type="GO" id="GO:0106430">
    <property type="term" value="F:dihydroorotate dehydrogenase (quinone) activity"/>
    <property type="evidence" value="ECO:0007669"/>
    <property type="project" value="UniProtKB-EC"/>
</dbReference>
<name>A0ABT3NUD9_9PROT</name>
<dbReference type="InterPro" id="IPR050074">
    <property type="entry name" value="DHO_dehydrogenase"/>
</dbReference>
<evidence type="ECO:0000256" key="12">
    <source>
        <dbReference type="ARBA" id="ARBA00023136"/>
    </source>
</evidence>
<evidence type="ECO:0000256" key="6">
    <source>
        <dbReference type="ARBA" id="ARBA00012791"/>
    </source>
</evidence>
<dbReference type="Proteomes" id="UP001526430">
    <property type="component" value="Unassembled WGS sequence"/>
</dbReference>
<comment type="caution">
    <text evidence="16">The sequence shown here is derived from an EMBL/GenBank/DDBJ whole genome shotgun (WGS) entry which is preliminary data.</text>
</comment>
<dbReference type="NCBIfam" id="NF003645">
    <property type="entry name" value="PRK05286.1-2"/>
    <property type="match status" value="1"/>
</dbReference>
<protein>
    <recommendedName>
        <fullName evidence="7 14">Dihydroorotate dehydrogenase (quinone)</fullName>
        <ecNumber evidence="6 14">1.3.5.2</ecNumber>
    </recommendedName>
</protein>
<dbReference type="EC" id="1.3.5.2" evidence="6 14"/>
<dbReference type="PANTHER" id="PTHR48109:SF4">
    <property type="entry name" value="DIHYDROOROTATE DEHYDROGENASE (QUINONE), MITOCHONDRIAL"/>
    <property type="match status" value="1"/>
</dbReference>
<evidence type="ECO:0000259" key="15">
    <source>
        <dbReference type="Pfam" id="PF01180"/>
    </source>
</evidence>
<dbReference type="InterPro" id="IPR013785">
    <property type="entry name" value="Aldolase_TIM"/>
</dbReference>
<comment type="subcellular location">
    <subcellularLocation>
        <location evidence="3">Membrane</location>
    </subcellularLocation>
</comment>
<keyword evidence="10" id="KW-0665">Pyrimidine biosynthesis</keyword>
<reference evidence="16 17" key="1">
    <citation type="submission" date="2022-10" db="EMBL/GenBank/DDBJ databases">
        <title>Roseococcus glaciei nov., sp. nov., isolated from glacier.</title>
        <authorList>
            <person name="Liu Q."/>
            <person name="Xin Y.-H."/>
        </authorList>
    </citation>
    <scope>NUCLEOTIDE SEQUENCE [LARGE SCALE GENOMIC DNA]</scope>
    <source>
        <strain evidence="16 17">MDT2-1-1</strain>
    </source>
</reference>
<dbReference type="InterPro" id="IPR005720">
    <property type="entry name" value="Dihydroorotate_DH_cat"/>
</dbReference>
<dbReference type="PROSITE" id="PS00911">
    <property type="entry name" value="DHODEHASE_1"/>
    <property type="match status" value="1"/>
</dbReference>
<keyword evidence="8" id="KW-0285">Flavoprotein</keyword>
<dbReference type="RefSeq" id="WP_301589726.1">
    <property type="nucleotide sequence ID" value="NZ_JAPFQI010000005.1"/>
</dbReference>
<dbReference type="InterPro" id="IPR001295">
    <property type="entry name" value="Dihydroorotate_DH_CS"/>
</dbReference>
<evidence type="ECO:0000256" key="9">
    <source>
        <dbReference type="ARBA" id="ARBA00022643"/>
    </source>
</evidence>
<evidence type="ECO:0000256" key="13">
    <source>
        <dbReference type="ARBA" id="ARBA00048639"/>
    </source>
</evidence>
<evidence type="ECO:0000256" key="4">
    <source>
        <dbReference type="ARBA" id="ARBA00005161"/>
    </source>
</evidence>
<keyword evidence="17" id="KW-1185">Reference proteome</keyword>
<sequence>MTPALASALLPLVRRFDAETAHGWAIAALRAGLAGQDRTPDAPELTVEAMGLRFANPIGLAAGFDKDAAAIVPLLRLGFGFVEAGTVTPRPQAGNPRPRLFRLEEDHAVINRMGFNNAGLDSFLARLRDLRRPLPGIVGANVGVNKEGADPERDYPALCRAVAPLADYVTINISSPNTPGLRDLQGEERLRAILRAVAPRGLGKPVLVKLAPDLAEEALPALVEAAVEHGVAGLIISNTTISRPETLRSGHRGEAGGLSGQPLFERSTEMLRRAHRLAGGRLVLVGAGGVASAEQAYAKIKAGATLVQLYTGFAFAGPALPGRLKRDLLALLRRDGVARLQDAVGVEA</sequence>
<dbReference type="Gene3D" id="3.20.20.70">
    <property type="entry name" value="Aldolase class I"/>
    <property type="match status" value="1"/>
</dbReference>
<evidence type="ECO:0000256" key="1">
    <source>
        <dbReference type="ARBA" id="ARBA00001917"/>
    </source>
</evidence>
<keyword evidence="11 16" id="KW-0560">Oxidoreductase</keyword>
<keyword evidence="9" id="KW-0288">FMN</keyword>
<dbReference type="PIRSF" id="PIRSF000164">
    <property type="entry name" value="DHO_oxidase"/>
    <property type="match status" value="1"/>
</dbReference>
<proteinExistence type="inferred from homology"/>
<dbReference type="PANTHER" id="PTHR48109">
    <property type="entry name" value="DIHYDROOROTATE DEHYDROGENASE (QUINONE), MITOCHONDRIAL-RELATED"/>
    <property type="match status" value="1"/>
</dbReference>
<organism evidence="16 17">
    <name type="scientific">Sabulicella glaciei</name>
    <dbReference type="NCBI Taxonomy" id="2984948"/>
    <lineage>
        <taxon>Bacteria</taxon>
        <taxon>Pseudomonadati</taxon>
        <taxon>Pseudomonadota</taxon>
        <taxon>Alphaproteobacteria</taxon>
        <taxon>Acetobacterales</taxon>
        <taxon>Acetobacteraceae</taxon>
        <taxon>Sabulicella</taxon>
    </lineage>
</organism>
<evidence type="ECO:0000256" key="2">
    <source>
        <dbReference type="ARBA" id="ARBA00003125"/>
    </source>
</evidence>
<dbReference type="PROSITE" id="PS00912">
    <property type="entry name" value="DHODEHASE_2"/>
    <property type="match status" value="1"/>
</dbReference>
<evidence type="ECO:0000256" key="14">
    <source>
        <dbReference type="NCBIfam" id="TIGR01036"/>
    </source>
</evidence>
<comment type="similarity">
    <text evidence="5">Belongs to the dihydroorotate dehydrogenase family. Type 2 subfamily.</text>
</comment>
<dbReference type="Pfam" id="PF01180">
    <property type="entry name" value="DHO_dh"/>
    <property type="match status" value="1"/>
</dbReference>
<evidence type="ECO:0000256" key="10">
    <source>
        <dbReference type="ARBA" id="ARBA00022975"/>
    </source>
</evidence>
<dbReference type="EMBL" id="JAPFQI010000005">
    <property type="protein sequence ID" value="MCW8085776.1"/>
    <property type="molecule type" value="Genomic_DNA"/>
</dbReference>